<sequence length="385" mass="40154">MSALVAVEEQDRLDLVVFDRPVTVLLPPDPDGERRARLRDAWSRCLSPGPPAAGAVLCDLRAVTAPTEEADSGARLGDLVTTAVTTRTMESALGTLLLLHAAGLAAEDGRVMALCAPPGTGKTTATLVLARRFGYVTDETVAVVPGTGQVLPYPKPLQIIDREVAARKVARGPEELGLRAPSASTALHLGPVIVLDRSLDPAGDAAPTVTPLPLAEALPRIVAQTSSLHLLPRPLQTLCALMDAHGGPWLLHYAEAETLPEVLDAWLAGRESRSAGPESWESAVVEETSPSPPCGDGAVVRRAPVADAVAIPGGVAVLRGGDFFLLQGVGATLWERLTRPRTLDELTEALVAAHGTVEGADGIVAELVEQLRDRGLLSIADGGLA</sequence>
<dbReference type="OrthoDB" id="4793383at2"/>
<organism evidence="3 5">
    <name type="scientific">Brachybacterium saurashtrense</name>
    <dbReference type="NCBI Taxonomy" id="556288"/>
    <lineage>
        <taxon>Bacteria</taxon>
        <taxon>Bacillati</taxon>
        <taxon>Actinomycetota</taxon>
        <taxon>Actinomycetes</taxon>
        <taxon>Micrococcales</taxon>
        <taxon>Dermabacteraceae</taxon>
        <taxon>Brachybacterium</taxon>
    </lineage>
</organism>
<dbReference type="AlphaFoldDB" id="A0A345YNA6"/>
<dbReference type="InterPro" id="IPR008792">
    <property type="entry name" value="PQQD"/>
</dbReference>
<dbReference type="EMBL" id="QSWH01000005">
    <property type="protein sequence ID" value="RRR21835.1"/>
    <property type="molecule type" value="Genomic_DNA"/>
</dbReference>
<dbReference type="InterPro" id="IPR041881">
    <property type="entry name" value="PqqD_sf"/>
</dbReference>
<evidence type="ECO:0000313" key="3">
    <source>
        <dbReference type="EMBL" id="RRR21835.1"/>
    </source>
</evidence>
<dbReference type="Gene3D" id="1.10.10.1150">
    <property type="entry name" value="Coenzyme PQQ synthesis protein D (PqqD)"/>
    <property type="match status" value="1"/>
</dbReference>
<protein>
    <submittedName>
        <fullName evidence="3">PqqD family peptide modification chaperone</fullName>
    </submittedName>
</protein>
<dbReference type="RefSeq" id="WP_115413159.1">
    <property type="nucleotide sequence ID" value="NZ_CP031356.1"/>
</dbReference>
<evidence type="ECO:0000313" key="4">
    <source>
        <dbReference type="Proteomes" id="UP000254236"/>
    </source>
</evidence>
<evidence type="ECO:0000313" key="5">
    <source>
        <dbReference type="Proteomes" id="UP000282185"/>
    </source>
</evidence>
<name>A0A345YNA6_9MICO</name>
<evidence type="ECO:0000256" key="1">
    <source>
        <dbReference type="SAM" id="MobiDB-lite"/>
    </source>
</evidence>
<dbReference type="EMBL" id="CP031356">
    <property type="protein sequence ID" value="AXK45408.1"/>
    <property type="molecule type" value="Genomic_DNA"/>
</dbReference>
<dbReference type="Pfam" id="PF05402">
    <property type="entry name" value="PqqD"/>
    <property type="match status" value="1"/>
</dbReference>
<dbReference type="KEGG" id="bsau:DWV08_07105"/>
<feature type="region of interest" description="Disordered" evidence="1">
    <location>
        <begin position="277"/>
        <end position="296"/>
    </location>
</feature>
<dbReference type="Proteomes" id="UP000282185">
    <property type="component" value="Unassembled WGS sequence"/>
</dbReference>
<dbReference type="SUPFAM" id="SSF53795">
    <property type="entry name" value="PEP carboxykinase-like"/>
    <property type="match status" value="1"/>
</dbReference>
<proteinExistence type="predicted"/>
<reference evidence="2 4" key="1">
    <citation type="submission" date="2018-07" db="EMBL/GenBank/DDBJ databases">
        <title>Brachybacterium saurashtrense DSM 23186 genome sequence.</title>
        <authorList>
            <person name="Guo L."/>
        </authorList>
    </citation>
    <scope>NUCLEOTIDE SEQUENCE [LARGE SCALE GENOMIC DNA]</scope>
    <source>
        <strain evidence="2 4">DSM 23186</strain>
    </source>
</reference>
<accession>A0A345YNA6</accession>
<gene>
    <name evidence="2" type="ORF">DWV08_07105</name>
    <name evidence="3" type="ORF">DXU92_10965</name>
</gene>
<reference evidence="3 5" key="2">
    <citation type="submission" date="2018-08" db="EMBL/GenBank/DDBJ databases">
        <title>Brachybacterium saurashtrense DSM 23186.</title>
        <authorList>
            <person name="Li Y."/>
        </authorList>
    </citation>
    <scope>NUCLEOTIDE SEQUENCE [LARGE SCALE GENOMIC DNA]</scope>
    <source>
        <strain evidence="3 5">DSM 23186</strain>
    </source>
</reference>
<evidence type="ECO:0000313" key="2">
    <source>
        <dbReference type="EMBL" id="AXK45408.1"/>
    </source>
</evidence>
<keyword evidence="4" id="KW-1185">Reference proteome</keyword>
<dbReference type="Proteomes" id="UP000254236">
    <property type="component" value="Chromosome"/>
</dbReference>